<evidence type="ECO:0000256" key="3">
    <source>
        <dbReference type="ARBA" id="ARBA00023315"/>
    </source>
</evidence>
<gene>
    <name evidence="6" type="ORF">RUM43_008826</name>
</gene>
<dbReference type="InterPro" id="IPR000542">
    <property type="entry name" value="Carn_acyl_trans"/>
</dbReference>
<evidence type="ECO:0000256" key="2">
    <source>
        <dbReference type="ARBA" id="ARBA00022679"/>
    </source>
</evidence>
<dbReference type="AlphaFoldDB" id="A0AAN8P6J1"/>
<dbReference type="Gene3D" id="3.30.559.70">
    <property type="entry name" value="Choline/Carnitine o-acyltransferase, domain 2"/>
    <property type="match status" value="1"/>
</dbReference>
<dbReference type="Proteomes" id="UP001372834">
    <property type="component" value="Unassembled WGS sequence"/>
</dbReference>
<accession>A0AAN8P6J1</accession>
<dbReference type="InterPro" id="IPR039551">
    <property type="entry name" value="Cho/carn_acyl_trans"/>
</dbReference>
<dbReference type="SUPFAM" id="SSF52777">
    <property type="entry name" value="CoA-dependent acyltransferases"/>
    <property type="match status" value="2"/>
</dbReference>
<dbReference type="InterPro" id="IPR042231">
    <property type="entry name" value="Cho/carn_acyl_trans_2"/>
</dbReference>
<keyword evidence="3" id="KW-0012">Acyltransferase</keyword>
<feature type="active site" description="Proton acceptor" evidence="4">
    <location>
        <position position="384"/>
    </location>
</feature>
<sequence length="666" mass="75292">MDDCLSNKPPKVREMTSTVFLRSPEMAHVRTLLGSSFIDLLPLSTFLLKRNHSLRLCSTAAAIKRNQEENVKALPTLPVQPLEQMLEKYVKSIMPFVNSSELHNTKRLVENFCKDKGNGIKLQELLNERARNTENWLSDWWLNVAYLEYRNPVVVYSSPGLVWPKKYLETQKQQLNFTTRLIKSALNFNELIENNNLPQEIMGKNTKLCMSQYNKLFTTCRIPDTPRDRLALPDENNPSQHIIVIYNNHFFSVPVFVKGTREQLSHEQILGMLQDIVATASDEPGVPVGVLTTWDRDNWAKAYKELQKHPVNRASLEAIEKSLFVVCLEKPLTKGGGYNYDTRCSLLLLHGFGSKGNVGNRWYDKTLQFVVGAEGDGIGIAYEHSAAEGGPIGMLSDHILDETSTIIDIGEVNTSSLNIKKLEFHITNSVETYIRQAEEAVDRICNDLDVYSWVFPKFGKELLKTLNVSPDSFIQVAIQLAFFKIHNHPGAQYESGSLRRYLYGRTDTIRSCSVEVVNMCETLCNSLGGTSAKAEVVREAINAHKNYANDVINGCGVDRHLLALKLLAKEHNIDDGQLFTDPAFQRSTHFQLSTSNVPMKKNGMMVYGPLVENGYACCYNPRPKTINFGMSAWASCKTTRLVSFKEALESSLEEMRFYLTGMRSKF</sequence>
<comment type="caution">
    <text evidence="6">The sequence shown here is derived from an EMBL/GenBank/DDBJ whole genome shotgun (WGS) entry which is preliminary data.</text>
</comment>
<evidence type="ECO:0000256" key="4">
    <source>
        <dbReference type="PIRSR" id="PIRSR600542-1"/>
    </source>
</evidence>
<dbReference type="GO" id="GO:0005777">
    <property type="term" value="C:peroxisome"/>
    <property type="evidence" value="ECO:0007669"/>
    <property type="project" value="TreeGrafter"/>
</dbReference>
<evidence type="ECO:0000313" key="7">
    <source>
        <dbReference type="Proteomes" id="UP001372834"/>
    </source>
</evidence>
<comment type="similarity">
    <text evidence="1">Belongs to the carnitine/choline acetyltransferase family.</text>
</comment>
<reference evidence="6 7" key="1">
    <citation type="submission" date="2023-10" db="EMBL/GenBank/DDBJ databases">
        <title>Genomes of two closely related lineages of the louse Polyplax serrata with different host specificities.</title>
        <authorList>
            <person name="Martinu J."/>
            <person name="Tarabai H."/>
            <person name="Stefka J."/>
            <person name="Hypsa V."/>
        </authorList>
    </citation>
    <scope>NUCLEOTIDE SEQUENCE [LARGE SCALE GENOMIC DNA]</scope>
    <source>
        <strain evidence="6">HR10_N</strain>
    </source>
</reference>
<proteinExistence type="inferred from homology"/>
<dbReference type="GO" id="GO:0004092">
    <property type="term" value="F:carnitine O-acetyltransferase activity"/>
    <property type="evidence" value="ECO:0007669"/>
    <property type="project" value="TreeGrafter"/>
</dbReference>
<name>A0AAN8P6J1_POLSC</name>
<dbReference type="InterPro" id="IPR023213">
    <property type="entry name" value="CAT-like_dom_sf"/>
</dbReference>
<evidence type="ECO:0000313" key="6">
    <source>
        <dbReference type="EMBL" id="KAK6622974.1"/>
    </source>
</evidence>
<evidence type="ECO:0000256" key="1">
    <source>
        <dbReference type="ARBA" id="ARBA00005232"/>
    </source>
</evidence>
<dbReference type="PANTHER" id="PTHR22589">
    <property type="entry name" value="CARNITINE O-ACYLTRANSFERASE"/>
    <property type="match status" value="1"/>
</dbReference>
<feature type="domain" description="Choline/carnitine acyltransferase" evidence="5">
    <location>
        <begin position="77"/>
        <end position="649"/>
    </location>
</feature>
<dbReference type="EMBL" id="JAWJWE010000038">
    <property type="protein sequence ID" value="KAK6622974.1"/>
    <property type="molecule type" value="Genomic_DNA"/>
</dbReference>
<dbReference type="Gene3D" id="3.30.559.10">
    <property type="entry name" value="Chloramphenicol acetyltransferase-like domain"/>
    <property type="match status" value="1"/>
</dbReference>
<protein>
    <recommendedName>
        <fullName evidence="5">Choline/carnitine acyltransferase domain-containing protein</fullName>
    </recommendedName>
</protein>
<dbReference type="GO" id="GO:0019254">
    <property type="term" value="P:carnitine metabolic process, CoA-linked"/>
    <property type="evidence" value="ECO:0007669"/>
    <property type="project" value="TreeGrafter"/>
</dbReference>
<keyword evidence="2" id="KW-0808">Transferase</keyword>
<dbReference type="PANTHER" id="PTHR22589:SF103">
    <property type="entry name" value="CARNITINE O-ACETYL-TRANSFERASE, ISOFORM A-RELATED"/>
    <property type="match status" value="1"/>
</dbReference>
<dbReference type="Pfam" id="PF00755">
    <property type="entry name" value="Carn_acyltransf"/>
    <property type="match status" value="1"/>
</dbReference>
<evidence type="ECO:0000259" key="5">
    <source>
        <dbReference type="Pfam" id="PF00755"/>
    </source>
</evidence>
<organism evidence="6 7">
    <name type="scientific">Polyplax serrata</name>
    <name type="common">Common mouse louse</name>
    <dbReference type="NCBI Taxonomy" id="468196"/>
    <lineage>
        <taxon>Eukaryota</taxon>
        <taxon>Metazoa</taxon>
        <taxon>Ecdysozoa</taxon>
        <taxon>Arthropoda</taxon>
        <taxon>Hexapoda</taxon>
        <taxon>Insecta</taxon>
        <taxon>Pterygota</taxon>
        <taxon>Neoptera</taxon>
        <taxon>Paraneoptera</taxon>
        <taxon>Psocodea</taxon>
        <taxon>Troctomorpha</taxon>
        <taxon>Phthiraptera</taxon>
        <taxon>Anoplura</taxon>
        <taxon>Polyplacidae</taxon>
        <taxon>Polyplax</taxon>
    </lineage>
</organism>